<dbReference type="EMBL" id="BAAADN010000002">
    <property type="protein sequence ID" value="GAA0450806.1"/>
    <property type="molecule type" value="Genomic_DNA"/>
</dbReference>
<evidence type="ECO:0000313" key="3">
    <source>
        <dbReference type="EMBL" id="UOO94484.1"/>
    </source>
</evidence>
<dbReference type="Proteomes" id="UP001500962">
    <property type="component" value="Unassembled WGS sequence"/>
</dbReference>
<keyword evidence="4" id="KW-1185">Reference proteome</keyword>
<dbReference type="Proteomes" id="UP000830542">
    <property type="component" value="Chromosome"/>
</dbReference>
<feature type="compositionally biased region" description="Acidic residues" evidence="1">
    <location>
        <begin position="15"/>
        <end position="30"/>
    </location>
</feature>
<evidence type="ECO:0000313" key="5">
    <source>
        <dbReference type="Proteomes" id="UP001500962"/>
    </source>
</evidence>
<dbReference type="GO" id="GO:0003677">
    <property type="term" value="F:DNA binding"/>
    <property type="evidence" value="ECO:0007669"/>
    <property type="project" value="InterPro"/>
</dbReference>
<feature type="region of interest" description="Disordered" evidence="1">
    <location>
        <begin position="221"/>
        <end position="267"/>
    </location>
</feature>
<dbReference type="RefSeq" id="WP_244700384.1">
    <property type="nucleotide sequence ID" value="NZ_BAAADN010000002.1"/>
</dbReference>
<dbReference type="InterPro" id="IPR008921">
    <property type="entry name" value="DNA_pol3_clamp-load_cplx_C"/>
</dbReference>
<evidence type="ECO:0000313" key="4">
    <source>
        <dbReference type="Proteomes" id="UP000830542"/>
    </source>
</evidence>
<dbReference type="SUPFAM" id="SSF48019">
    <property type="entry name" value="post-AAA+ oligomerization domain-like"/>
    <property type="match status" value="1"/>
</dbReference>
<dbReference type="GO" id="GO:0006260">
    <property type="term" value="P:DNA replication"/>
    <property type="evidence" value="ECO:0007669"/>
    <property type="project" value="InterPro"/>
</dbReference>
<feature type="compositionally biased region" description="Acidic residues" evidence="1">
    <location>
        <begin position="258"/>
        <end position="267"/>
    </location>
</feature>
<reference evidence="2" key="1">
    <citation type="journal article" date="2014" name="Int. J. Syst. Evol. Microbiol.">
        <title>Complete genome sequence of Corynebacterium casei LMG S-19264T (=DSM 44701T), isolated from a smear-ripened cheese.</title>
        <authorList>
            <consortium name="US DOE Joint Genome Institute (JGI-PGF)"/>
            <person name="Walter F."/>
            <person name="Albersmeier A."/>
            <person name="Kalinowski J."/>
            <person name="Ruckert C."/>
        </authorList>
    </citation>
    <scope>NUCLEOTIDE SEQUENCE</scope>
    <source>
        <strain evidence="2">JCM 12289</strain>
    </source>
</reference>
<dbReference type="KEGG" id="hdo:MUK72_10970"/>
<gene>
    <name evidence="2" type="ORF">GCM10008985_03060</name>
    <name evidence="3" type="ORF">MUK72_10970</name>
</gene>
<dbReference type="AlphaFoldDB" id="A0AAV3SD80"/>
<evidence type="ECO:0000313" key="2">
    <source>
        <dbReference type="EMBL" id="GAA0450806.1"/>
    </source>
</evidence>
<organism evidence="2 5">
    <name type="scientific">Halococcus dombrowskii</name>
    <dbReference type="NCBI Taxonomy" id="179637"/>
    <lineage>
        <taxon>Archaea</taxon>
        <taxon>Methanobacteriati</taxon>
        <taxon>Methanobacteriota</taxon>
        <taxon>Stenosarchaea group</taxon>
        <taxon>Halobacteria</taxon>
        <taxon>Halobacteriales</taxon>
        <taxon>Halococcaceae</taxon>
        <taxon>Halococcus</taxon>
    </lineage>
</organism>
<reference evidence="2" key="3">
    <citation type="submission" date="2023-12" db="EMBL/GenBank/DDBJ databases">
        <authorList>
            <person name="Sun Q."/>
            <person name="Inoue M."/>
        </authorList>
    </citation>
    <scope>NUCLEOTIDE SEQUENCE</scope>
    <source>
        <strain evidence="2">JCM 12289</strain>
    </source>
</reference>
<sequence length="267" mass="29868">MSEDKQATLGGGAVEDGEPMTDDFGEELDENGTKGGYNRYDVSSLLQKAVRRSDEECAAWAAWELTRSGHAWNLWDRLALYVVEDLRAGEEIVLLIERYEELATVFWDTDSWEGRLCGIHAALAAARAPSTREATYANGYFEQVAAERAAAREEGREPKYDFPVGDLEPGGKHDVIFDQHTYEGKKMDRGGRYFTVHGARVGPNGETTVGERWRRRALDLEDREYSDEELDHALAPVDSDDRWTEPDVPEAESGTEAGDADDADDDR</sequence>
<dbReference type="Gene3D" id="1.20.272.10">
    <property type="match status" value="1"/>
</dbReference>
<accession>A0AAV3SD80</accession>
<protein>
    <submittedName>
        <fullName evidence="2">Uncharacterized protein</fullName>
    </submittedName>
</protein>
<name>A0AAV3SD80_HALDO</name>
<dbReference type="GeneID" id="71762376"/>
<feature type="region of interest" description="Disordered" evidence="1">
    <location>
        <begin position="1"/>
        <end position="35"/>
    </location>
</feature>
<reference evidence="3" key="2">
    <citation type="submission" date="2022-04" db="EMBL/GenBank/DDBJ databases">
        <title>Sequencing and genomic assembly of Halococcus dombrowskii.</title>
        <authorList>
            <person name="Lim S.W."/>
            <person name="MacLea K.S."/>
        </authorList>
    </citation>
    <scope>NUCLEOTIDE SEQUENCE</scope>
    <source>
        <strain evidence="3">H4</strain>
    </source>
</reference>
<proteinExistence type="predicted"/>
<dbReference type="EMBL" id="CP095005">
    <property type="protein sequence ID" value="UOO94484.1"/>
    <property type="molecule type" value="Genomic_DNA"/>
</dbReference>
<evidence type="ECO:0000256" key="1">
    <source>
        <dbReference type="SAM" id="MobiDB-lite"/>
    </source>
</evidence>
<feature type="compositionally biased region" description="Acidic residues" evidence="1">
    <location>
        <begin position="221"/>
        <end position="230"/>
    </location>
</feature>